<gene>
    <name evidence="2" type="ordered locus">pRL100149</name>
</gene>
<feature type="region of interest" description="Disordered" evidence="1">
    <location>
        <begin position="206"/>
        <end position="225"/>
    </location>
</feature>
<dbReference type="SUPFAM" id="SSF64288">
    <property type="entry name" value="Chorismate lyase-like"/>
    <property type="match status" value="1"/>
</dbReference>
<feature type="region of interest" description="Disordered" evidence="1">
    <location>
        <begin position="164"/>
        <end position="185"/>
    </location>
</feature>
<organism evidence="2 3">
    <name type="scientific">Rhizobium johnstonii (strain DSM 114642 / LMG 32736 / 3841)</name>
    <name type="common">Rhizobium leguminosarum bv. viciae</name>
    <dbReference type="NCBI Taxonomy" id="216596"/>
    <lineage>
        <taxon>Bacteria</taxon>
        <taxon>Pseudomonadati</taxon>
        <taxon>Pseudomonadota</taxon>
        <taxon>Alphaproteobacteria</taxon>
        <taxon>Hyphomicrobiales</taxon>
        <taxon>Rhizobiaceae</taxon>
        <taxon>Rhizobium/Agrobacterium group</taxon>
        <taxon>Rhizobium</taxon>
        <taxon>Rhizobium johnstonii</taxon>
    </lineage>
</organism>
<evidence type="ECO:0000313" key="3">
    <source>
        <dbReference type="Proteomes" id="UP000006575"/>
    </source>
</evidence>
<dbReference type="Proteomes" id="UP000006575">
    <property type="component" value="Plasmid pRL10"/>
</dbReference>
<name>Q1M804_RHIJ3</name>
<accession>Q1M804</accession>
<dbReference type="InterPro" id="IPR028978">
    <property type="entry name" value="Chorismate_lyase_/UTRA_dom_sf"/>
</dbReference>
<evidence type="ECO:0000256" key="1">
    <source>
        <dbReference type="SAM" id="MobiDB-lite"/>
    </source>
</evidence>
<keyword evidence="2" id="KW-0614">Plasmid</keyword>
<proteinExistence type="predicted"/>
<feature type="compositionally biased region" description="Polar residues" evidence="1">
    <location>
        <begin position="176"/>
        <end position="185"/>
    </location>
</feature>
<dbReference type="EnsemblBacteria" id="CAK10372">
    <property type="protein sequence ID" value="CAK10372"/>
    <property type="gene ID" value="pRL100149"/>
</dbReference>
<evidence type="ECO:0000313" key="2">
    <source>
        <dbReference type="EMBL" id="CAK10372.1"/>
    </source>
</evidence>
<dbReference type="AlphaFoldDB" id="Q1M804"/>
<sequence length="516" mass="57301">MKRYTIKYTQHTVALLVIFMKCRVLRSYGSNGNSFPTNAEILPATASSSAGLHKEHYDMERQKKSDKRHGYSRLRLATIDGVSLPGLQLPLDRQEGSGSSKKPFFQQWLLDFAFGCELFYPIQLYEHLATSEGDDKGAKSESYEYGLGRIRAGRHVPHLKSTSLGSSYSRMEAPAQSPTLANSNNRSPDGWRILWTTWMRRNQRTARTHKFQQVRTSTAGTSKDGKKDFRNLTTIRYTQAAVQILLPLSYILATLAHGRKSRIFGPQGSPNYTAERISFSMSLCSAKCIRIAALAATAIVLGTQIAIAQEPSIGSQWLNTPASRVEALAVLQTLNANLLSNASATLTLDRWCAAHKLAPKGSKIVAQRVDRQGKPADEHIHELLTVGPGELIAYRRVRLVCGDRVLSEADNWYVPAKLTAEMNRALNTSDIAFGRAVQALNFTRTNLSAKLLWSPLSEGWDMDGLITHKTSSLSLPPFLLEHRAILKLQDGTPFSALVESYTDKVLDFPVPRLLSQ</sequence>
<protein>
    <submittedName>
        <fullName evidence="2">Uncharacterized protein</fullName>
    </submittedName>
</protein>
<reference evidence="2 3" key="1">
    <citation type="journal article" date="2006" name="Genome Biol.">
        <title>The genome of Rhizobium leguminosarum has recognizable core and accessory components.</title>
        <authorList>
            <person name="Young J.W."/>
            <person name="Crossman L.C."/>
            <person name="Johnston A.W.B."/>
            <person name="Thomson N.R."/>
            <person name="Ghazoui Z.F."/>
            <person name="Hull K.H."/>
            <person name="Wexler M."/>
            <person name="Curson A.R.J."/>
            <person name="Todd J.D."/>
            <person name="Poole P.S."/>
            <person name="Mauchline T.H."/>
            <person name="East A.K."/>
            <person name="Quail M.A."/>
            <person name="Churcher C."/>
            <person name="Arrowsmith C."/>
            <person name="Cherevach A."/>
            <person name="Chillingworth T."/>
            <person name="Clarke K."/>
            <person name="Cronin A."/>
            <person name="Davis P."/>
            <person name="Fraser A."/>
            <person name="Hance Z."/>
            <person name="Hauser H."/>
            <person name="Jagels K."/>
            <person name="Moule S."/>
            <person name="Mungall K."/>
            <person name="Norbertczak H."/>
            <person name="Rabbinowitsch E."/>
            <person name="Sanders M."/>
            <person name="Simmonds M."/>
            <person name="Whitehead S."/>
            <person name="Parkhill J."/>
        </authorList>
    </citation>
    <scope>NUCLEOTIDE SEQUENCE [LARGE SCALE GENOMIC DNA]</scope>
    <source>
        <strain evidence="3">DSM 114642 / LMG 32736 / 3841</strain>
    </source>
</reference>
<dbReference type="HOGENOM" id="CLU_527718_0_0_5"/>
<dbReference type="KEGG" id="rle:pRL100149"/>
<geneLocation type="plasmid" evidence="2 3">
    <name>pRL10</name>
</geneLocation>
<keyword evidence="3" id="KW-1185">Reference proteome</keyword>
<dbReference type="EMBL" id="AM236084">
    <property type="protein sequence ID" value="CAK10372.1"/>
    <property type="molecule type" value="Genomic_DNA"/>
</dbReference>
<dbReference type="Gene3D" id="3.40.1410.10">
    <property type="entry name" value="Chorismate lyase-like"/>
    <property type="match status" value="1"/>
</dbReference>